<reference evidence="1 2" key="1">
    <citation type="submission" date="2021-08" db="EMBL/GenBank/DDBJ databases">
        <title>Complete genome sequence of the strain Aneurinibacillus thermoaerophilus CCM 8960.</title>
        <authorList>
            <person name="Musilova J."/>
            <person name="Kourilova X."/>
            <person name="Pernicova I."/>
            <person name="Bezdicek M."/>
            <person name="Lengerova M."/>
            <person name="Obruca S."/>
            <person name="Sedlar K."/>
        </authorList>
    </citation>
    <scope>NUCLEOTIDE SEQUENCE [LARGE SCALE GENOMIC DNA]</scope>
    <source>
        <strain evidence="1 2">CCM 8960</strain>
    </source>
</reference>
<name>A0ABX8YF45_ANETH</name>
<proteinExistence type="predicted"/>
<evidence type="ECO:0000313" key="1">
    <source>
        <dbReference type="EMBL" id="QYY43960.1"/>
    </source>
</evidence>
<dbReference type="GeneID" id="97141149"/>
<dbReference type="SUPFAM" id="SSF160424">
    <property type="entry name" value="BH3703-like"/>
    <property type="match status" value="1"/>
</dbReference>
<dbReference type="NCBIfam" id="TIGR01741">
    <property type="entry name" value="staph_tand_hypo"/>
    <property type="match status" value="1"/>
</dbReference>
<gene>
    <name evidence="1" type="ORF">K3F53_07165</name>
</gene>
<dbReference type="RefSeq" id="WP_057899195.1">
    <property type="nucleotide sequence ID" value="NZ_CP080764.1"/>
</dbReference>
<evidence type="ECO:0000313" key="2">
    <source>
        <dbReference type="Proteomes" id="UP000826616"/>
    </source>
</evidence>
<protein>
    <submittedName>
        <fullName evidence="1">Antitoxin YezG family protein</fullName>
    </submittedName>
</protein>
<sequence>MDENKLGSLYTKIAQTVIQMIPEDWKKVYLYGEITEDVGKTFFYYYPEGEEKPVYFYDVPELFNIDKEQFKLLWHQLLDELQELWEEFKNAGQDPWTNLTLIFDNQGEFKINYNYQDLSDADDNERSIVWEYEYLGFVPEDEDDKRFLEEYLNSIKENDE</sequence>
<dbReference type="InterPro" id="IPR036170">
    <property type="entry name" value="YezG-like_sf"/>
</dbReference>
<dbReference type="Proteomes" id="UP000826616">
    <property type="component" value="Chromosome"/>
</dbReference>
<dbReference type="Gene3D" id="3.30.500.20">
    <property type="entry name" value="BH3703-like domains"/>
    <property type="match status" value="1"/>
</dbReference>
<accession>A0ABX8YF45</accession>
<dbReference type="EMBL" id="CP080764">
    <property type="protein sequence ID" value="QYY43960.1"/>
    <property type="molecule type" value="Genomic_DNA"/>
</dbReference>
<organism evidence="1 2">
    <name type="scientific">Aneurinibacillus thermoaerophilus</name>
    <dbReference type="NCBI Taxonomy" id="143495"/>
    <lineage>
        <taxon>Bacteria</taxon>
        <taxon>Bacillati</taxon>
        <taxon>Bacillota</taxon>
        <taxon>Bacilli</taxon>
        <taxon>Bacillales</taxon>
        <taxon>Paenibacillaceae</taxon>
        <taxon>Aneurinibacillus group</taxon>
        <taxon>Aneurinibacillus</taxon>
    </lineage>
</organism>
<dbReference type="InterPro" id="IPR006728">
    <property type="entry name" value="YezG-like"/>
</dbReference>
<dbReference type="Pfam" id="PF04634">
    <property type="entry name" value="YezG-like"/>
    <property type="match status" value="1"/>
</dbReference>
<keyword evidence="2" id="KW-1185">Reference proteome</keyword>